<evidence type="ECO:0000256" key="3">
    <source>
        <dbReference type="ARBA" id="ARBA00022741"/>
    </source>
</evidence>
<evidence type="ECO:0000313" key="8">
    <source>
        <dbReference type="Proteomes" id="UP000184016"/>
    </source>
</evidence>
<dbReference type="GO" id="GO:0006189">
    <property type="term" value="P:'de novo' IMP biosynthetic process"/>
    <property type="evidence" value="ECO:0007669"/>
    <property type="project" value="UniProtKB-UniRule"/>
</dbReference>
<dbReference type="InterPro" id="IPR036604">
    <property type="entry name" value="PurS-like_sf"/>
</dbReference>
<comment type="subunit">
    <text evidence="6">Part of the FGAM synthase complex composed of 1 PurL, 1 PurQ and 2 PurS subunits.</text>
</comment>
<evidence type="ECO:0000256" key="6">
    <source>
        <dbReference type="HAMAP-Rule" id="MF_01926"/>
    </source>
</evidence>
<dbReference type="Proteomes" id="UP000184016">
    <property type="component" value="Unassembled WGS sequence"/>
</dbReference>
<comment type="function">
    <text evidence="6">Part of the phosphoribosylformylglycinamidine synthase complex involved in the purines biosynthetic pathway. Catalyzes the ATP-dependent conversion of formylglycinamide ribonucleotide (FGAR) and glutamine to yield formylglycinamidine ribonucleotide (FGAM) and glutamate. The FGAM synthase complex is composed of three subunits. PurQ produces an ammonia molecule by converting glutamine to glutamate. PurL transfers the ammonia molecule to FGAR to form FGAM in an ATP-dependent manner. PurS interacts with PurQ and PurL and is thought to assist in the transfer of the ammonia molecule from PurQ to PurL.</text>
</comment>
<keyword evidence="2 6" id="KW-0436">Ligase</keyword>
<gene>
    <name evidence="6" type="primary">purS</name>
    <name evidence="7" type="ORF">SAMN05443507_11111</name>
</gene>
<dbReference type="InterPro" id="IPR003850">
    <property type="entry name" value="PurS"/>
</dbReference>
<keyword evidence="5 6" id="KW-0067">ATP-binding</keyword>
<evidence type="ECO:0000256" key="1">
    <source>
        <dbReference type="ARBA" id="ARBA00022490"/>
    </source>
</evidence>
<dbReference type="SUPFAM" id="SSF82697">
    <property type="entry name" value="PurS-like"/>
    <property type="match status" value="1"/>
</dbReference>
<keyword evidence="1 6" id="KW-0963">Cytoplasm</keyword>
<comment type="catalytic activity">
    <reaction evidence="6">
        <text>N(2)-formyl-N(1)-(5-phospho-beta-D-ribosyl)glycinamide + L-glutamine + ATP + H2O = 2-formamido-N(1)-(5-O-phospho-beta-D-ribosyl)acetamidine + L-glutamate + ADP + phosphate + H(+)</text>
        <dbReference type="Rhea" id="RHEA:17129"/>
        <dbReference type="ChEBI" id="CHEBI:15377"/>
        <dbReference type="ChEBI" id="CHEBI:15378"/>
        <dbReference type="ChEBI" id="CHEBI:29985"/>
        <dbReference type="ChEBI" id="CHEBI:30616"/>
        <dbReference type="ChEBI" id="CHEBI:43474"/>
        <dbReference type="ChEBI" id="CHEBI:58359"/>
        <dbReference type="ChEBI" id="CHEBI:147286"/>
        <dbReference type="ChEBI" id="CHEBI:147287"/>
        <dbReference type="ChEBI" id="CHEBI:456216"/>
        <dbReference type="EC" id="6.3.5.3"/>
    </reaction>
</comment>
<dbReference type="Pfam" id="PF02700">
    <property type="entry name" value="PurS"/>
    <property type="match status" value="1"/>
</dbReference>
<dbReference type="EMBL" id="FRAF01000011">
    <property type="protein sequence ID" value="SHK25379.1"/>
    <property type="molecule type" value="Genomic_DNA"/>
</dbReference>
<dbReference type="EC" id="6.3.5.3" evidence="6"/>
<proteinExistence type="inferred from homology"/>
<dbReference type="NCBIfam" id="TIGR00302">
    <property type="entry name" value="phosphoribosylformylglycinamidine synthase subunit PurS"/>
    <property type="match status" value="1"/>
</dbReference>
<dbReference type="Gene3D" id="3.30.1280.10">
    <property type="entry name" value="Phosphoribosylformylglycinamidine synthase subunit PurS"/>
    <property type="match status" value="1"/>
</dbReference>
<name>A0A1M6QYN9_9BACL</name>
<dbReference type="PANTHER" id="PTHR34696">
    <property type="entry name" value="PHOSPHORIBOSYLFORMYLGLYCINAMIDINE SYNTHASE SUBUNIT PURS"/>
    <property type="match status" value="1"/>
</dbReference>
<dbReference type="HAMAP" id="MF_01926">
    <property type="entry name" value="PurS"/>
    <property type="match status" value="1"/>
</dbReference>
<dbReference type="PANTHER" id="PTHR34696:SF1">
    <property type="entry name" value="PHOSPHORIBOSYLFORMYLGLYCINAMIDINE SYNTHASE SUBUNIT PURS"/>
    <property type="match status" value="1"/>
</dbReference>
<comment type="pathway">
    <text evidence="6">Purine metabolism; IMP biosynthesis via de novo pathway; 5-amino-1-(5-phospho-D-ribosyl)imidazole from N(2)-formyl-N(1)-(5-phospho-D-ribosyl)glycinamide: step 1/2.</text>
</comment>
<sequence length="87" mass="9789">MTTYRAQVRVWLKPSVFDPQGNAVEKALLTLGFAGIEEVRIGKSMEFLVTADNQESAEAMVDRACRDVLCNPVMEMYTFTLEARQEA</sequence>
<dbReference type="GO" id="GO:0005524">
    <property type="term" value="F:ATP binding"/>
    <property type="evidence" value="ECO:0007669"/>
    <property type="project" value="UniProtKB-UniRule"/>
</dbReference>
<evidence type="ECO:0000256" key="4">
    <source>
        <dbReference type="ARBA" id="ARBA00022755"/>
    </source>
</evidence>
<evidence type="ECO:0000256" key="5">
    <source>
        <dbReference type="ARBA" id="ARBA00022840"/>
    </source>
</evidence>
<accession>A0A1M6QYN9</accession>
<organism evidence="7 8">
    <name type="scientific">Alicyclobacillus tolerans</name>
    <dbReference type="NCBI Taxonomy" id="90970"/>
    <lineage>
        <taxon>Bacteria</taxon>
        <taxon>Bacillati</taxon>
        <taxon>Bacillota</taxon>
        <taxon>Bacilli</taxon>
        <taxon>Bacillales</taxon>
        <taxon>Alicyclobacillaceae</taxon>
        <taxon>Alicyclobacillus</taxon>
    </lineage>
</organism>
<comment type="subcellular location">
    <subcellularLocation>
        <location evidence="6">Cytoplasm</location>
    </subcellularLocation>
</comment>
<comment type="similarity">
    <text evidence="6">Belongs to the PurS family.</text>
</comment>
<dbReference type="NCBIfam" id="NF004630">
    <property type="entry name" value="PRK05974.1"/>
    <property type="match status" value="1"/>
</dbReference>
<dbReference type="UniPathway" id="UPA00074">
    <property type="reaction ID" value="UER00128"/>
</dbReference>
<evidence type="ECO:0000256" key="2">
    <source>
        <dbReference type="ARBA" id="ARBA00022598"/>
    </source>
</evidence>
<evidence type="ECO:0000313" key="7">
    <source>
        <dbReference type="EMBL" id="SHK25379.1"/>
    </source>
</evidence>
<keyword evidence="4 6" id="KW-0658">Purine biosynthesis</keyword>
<dbReference type="STRING" id="1830138.SAMN05443507_11111"/>
<dbReference type="RefSeq" id="WP_072873969.1">
    <property type="nucleotide sequence ID" value="NZ_FRAF01000011.1"/>
</dbReference>
<dbReference type="GO" id="GO:0004642">
    <property type="term" value="F:phosphoribosylformylglycinamidine synthase activity"/>
    <property type="evidence" value="ECO:0007669"/>
    <property type="project" value="UniProtKB-UniRule"/>
</dbReference>
<dbReference type="GO" id="GO:0005737">
    <property type="term" value="C:cytoplasm"/>
    <property type="evidence" value="ECO:0007669"/>
    <property type="project" value="UniProtKB-SubCell"/>
</dbReference>
<dbReference type="OrthoDB" id="9799101at2"/>
<dbReference type="AlphaFoldDB" id="A0A1M6QYN9"/>
<reference evidence="8" key="1">
    <citation type="submission" date="2016-11" db="EMBL/GenBank/DDBJ databases">
        <authorList>
            <person name="Varghese N."/>
            <person name="Submissions S."/>
        </authorList>
    </citation>
    <scope>NUCLEOTIDE SEQUENCE [LARGE SCALE GENOMIC DNA]</scope>
    <source>
        <strain evidence="8">USBA-503</strain>
    </source>
</reference>
<keyword evidence="8" id="KW-1185">Reference proteome</keyword>
<protein>
    <recommendedName>
        <fullName evidence="6">Phosphoribosylformylglycinamidine synthase subunit PurS</fullName>
        <shortName evidence="6">FGAM synthase</shortName>
        <ecNumber evidence="6">6.3.5.3</ecNumber>
    </recommendedName>
    <alternativeName>
        <fullName evidence="6">Formylglycinamide ribonucleotide amidotransferase subunit III</fullName>
        <shortName evidence="6">FGAR amidotransferase III</shortName>
        <shortName evidence="6">FGAR-AT III</shortName>
    </alternativeName>
    <alternativeName>
        <fullName evidence="6">Phosphoribosylformylglycinamidine synthase subunit III</fullName>
    </alternativeName>
</protein>
<keyword evidence="3 6" id="KW-0547">Nucleotide-binding</keyword>